<keyword evidence="1" id="KW-0227">DNA damage</keyword>
<dbReference type="PANTHER" id="PTHR42942:SF1">
    <property type="entry name" value="ALKYLTRANSFERASE-LIKE PROTEIN 1"/>
    <property type="match status" value="1"/>
</dbReference>
<dbReference type="PANTHER" id="PTHR42942">
    <property type="entry name" value="6-O-METHYLGUANINE DNA METHYLTRANSFERASE"/>
    <property type="match status" value="1"/>
</dbReference>
<dbReference type="Pfam" id="PF01035">
    <property type="entry name" value="DNA_binding_1"/>
    <property type="match status" value="1"/>
</dbReference>
<accession>A0A1I5NQL8</accession>
<dbReference type="GO" id="GO:0032259">
    <property type="term" value="P:methylation"/>
    <property type="evidence" value="ECO:0007669"/>
    <property type="project" value="UniProtKB-KW"/>
</dbReference>
<dbReference type="GO" id="GO:0006281">
    <property type="term" value="P:DNA repair"/>
    <property type="evidence" value="ECO:0007669"/>
    <property type="project" value="InterPro"/>
</dbReference>
<dbReference type="InterPro" id="IPR036217">
    <property type="entry name" value="MethylDNA_cys_MeTrfase_DNAb"/>
</dbReference>
<reference evidence="4" key="1">
    <citation type="submission" date="2016-10" db="EMBL/GenBank/DDBJ databases">
        <authorList>
            <person name="Varghese N."/>
            <person name="Submissions S."/>
        </authorList>
    </citation>
    <scope>NUCLEOTIDE SEQUENCE [LARGE SCALE GENOMIC DNA]</scope>
    <source>
        <strain evidence="4">JCM 18195</strain>
    </source>
</reference>
<dbReference type="Proteomes" id="UP000243084">
    <property type="component" value="Unassembled WGS sequence"/>
</dbReference>
<organism evidence="3 4">
    <name type="scientific">Geopseudomonas sagittaria</name>
    <dbReference type="NCBI Taxonomy" id="1135990"/>
    <lineage>
        <taxon>Bacteria</taxon>
        <taxon>Pseudomonadati</taxon>
        <taxon>Pseudomonadota</taxon>
        <taxon>Gammaproteobacteria</taxon>
        <taxon>Pseudomonadales</taxon>
        <taxon>Pseudomonadaceae</taxon>
        <taxon>Geopseudomonas</taxon>
    </lineage>
</organism>
<dbReference type="SUPFAM" id="SSF46767">
    <property type="entry name" value="Methylated DNA-protein cysteine methyltransferase, C-terminal domain"/>
    <property type="match status" value="1"/>
</dbReference>
<keyword evidence="3" id="KW-0808">Transferase</keyword>
<dbReference type="InterPro" id="IPR052520">
    <property type="entry name" value="ATL_DNA_repair"/>
</dbReference>
<dbReference type="OrthoDB" id="9132167at2"/>
<sequence length="115" mass="12237">MPASPAQRPADCRRSALYAALAQIPPGRVVSYGQLAEQAGLGRAARWVGRCLSQLPEDTALPWHRVIAAGGRLSLPAGSPAGDEQRRRLAAEGIALSGSRLDIRRHGWHPGRQSG</sequence>
<dbReference type="InterPro" id="IPR036388">
    <property type="entry name" value="WH-like_DNA-bd_sf"/>
</dbReference>
<evidence type="ECO:0000313" key="3">
    <source>
        <dbReference type="EMBL" id="SFP23606.1"/>
    </source>
</evidence>
<protein>
    <submittedName>
        <fullName evidence="3">Methylated-DNA-protein-cysteine methyltransferase related protein</fullName>
    </submittedName>
</protein>
<gene>
    <name evidence="3" type="ORF">SAMN05216229_10197</name>
</gene>
<dbReference type="EMBL" id="FOXM01000001">
    <property type="protein sequence ID" value="SFP23606.1"/>
    <property type="molecule type" value="Genomic_DNA"/>
</dbReference>
<dbReference type="RefSeq" id="WP_092427889.1">
    <property type="nucleotide sequence ID" value="NZ_FOXM01000001.1"/>
</dbReference>
<keyword evidence="3" id="KW-0489">Methyltransferase</keyword>
<name>A0A1I5NQL8_9GAMM</name>
<evidence type="ECO:0000256" key="1">
    <source>
        <dbReference type="ARBA" id="ARBA00022763"/>
    </source>
</evidence>
<dbReference type="GO" id="GO:0008168">
    <property type="term" value="F:methyltransferase activity"/>
    <property type="evidence" value="ECO:0007669"/>
    <property type="project" value="UniProtKB-KW"/>
</dbReference>
<evidence type="ECO:0000313" key="4">
    <source>
        <dbReference type="Proteomes" id="UP000243084"/>
    </source>
</evidence>
<dbReference type="CDD" id="cd06445">
    <property type="entry name" value="ATase"/>
    <property type="match status" value="1"/>
</dbReference>
<dbReference type="Gene3D" id="1.10.10.10">
    <property type="entry name" value="Winged helix-like DNA-binding domain superfamily/Winged helix DNA-binding domain"/>
    <property type="match status" value="1"/>
</dbReference>
<proteinExistence type="predicted"/>
<evidence type="ECO:0000259" key="2">
    <source>
        <dbReference type="Pfam" id="PF01035"/>
    </source>
</evidence>
<keyword evidence="4" id="KW-1185">Reference proteome</keyword>
<dbReference type="InterPro" id="IPR014048">
    <property type="entry name" value="MethylDNA_cys_MeTrfase_DNA-bd"/>
</dbReference>
<dbReference type="AlphaFoldDB" id="A0A1I5NQL8"/>
<feature type="domain" description="Methylated-DNA-[protein]-cysteine S-methyltransferase DNA binding" evidence="2">
    <location>
        <begin position="15"/>
        <end position="94"/>
    </location>
</feature>